<dbReference type="InterPro" id="IPR011712">
    <property type="entry name" value="Sig_transdc_His_kin_sub3_dim/P"/>
</dbReference>
<evidence type="ECO:0000256" key="8">
    <source>
        <dbReference type="ARBA" id="ARBA00023012"/>
    </source>
</evidence>
<organism evidence="11 12">
    <name type="scientific">Salana multivorans</name>
    <dbReference type="NCBI Taxonomy" id="120377"/>
    <lineage>
        <taxon>Bacteria</taxon>
        <taxon>Bacillati</taxon>
        <taxon>Actinomycetota</taxon>
        <taxon>Actinomycetes</taxon>
        <taxon>Micrococcales</taxon>
        <taxon>Beutenbergiaceae</taxon>
        <taxon>Salana</taxon>
    </lineage>
</organism>
<evidence type="ECO:0000256" key="5">
    <source>
        <dbReference type="ARBA" id="ARBA00022741"/>
    </source>
</evidence>
<feature type="domain" description="Signal transduction histidine kinase subgroup 3 dimerisation and phosphoacceptor" evidence="10">
    <location>
        <begin position="224"/>
        <end position="287"/>
    </location>
</feature>
<keyword evidence="9" id="KW-0472">Membrane</keyword>
<comment type="catalytic activity">
    <reaction evidence="1">
        <text>ATP + protein L-histidine = ADP + protein N-phospho-L-histidine.</text>
        <dbReference type="EC" id="2.7.13.3"/>
    </reaction>
</comment>
<evidence type="ECO:0000256" key="1">
    <source>
        <dbReference type="ARBA" id="ARBA00000085"/>
    </source>
</evidence>
<dbReference type="RefSeq" id="WP_123737930.1">
    <property type="nucleotide sequence ID" value="NZ_CALFQU010000038.1"/>
</dbReference>
<keyword evidence="8" id="KW-0902">Two-component regulatory system</keyword>
<evidence type="ECO:0000256" key="7">
    <source>
        <dbReference type="ARBA" id="ARBA00022840"/>
    </source>
</evidence>
<evidence type="ECO:0000259" key="10">
    <source>
        <dbReference type="Pfam" id="PF07730"/>
    </source>
</evidence>
<sequence length="427" mass="45447">MSTTGSSWRPRLGVGTVDALVGLGVLLLWALAIVVLHEAGWRPFRSSIYWWSGGLLALAIALRRARPVLGFWLVAVATVVVFRTGLLTILQLGPLALATFSVIRSGRMTWLTAGLPAVLAAASHQYIGTMTGEVGTWVWRMVEADGSPTGWYWHLLNVWPGLDGTLVLLSDPSRLVQAEAIVLVAVALGHVVRRLDQTRAELEDRNAALVALQRAESERAVTAERNRIARDLHDVVAHHVTAIVVRSQAAVHVDEPGLARETLGWIAGEGKEALAATRSLVQVLREDSGAMSTTTASLDAVLERTADRVTSSELAVRLELPPELDPLGQELETAIALIAQEALTNVALHSRADEAVVALTVERADRARLVVSDAGPAAGSGVRRAGGNGLRHMTERAEALGGSLTAGPAGAGWRVVADLPVTTRRAP</sequence>
<dbReference type="SUPFAM" id="SSF55874">
    <property type="entry name" value="ATPase domain of HSP90 chaperone/DNA topoisomerase II/histidine kinase"/>
    <property type="match status" value="1"/>
</dbReference>
<dbReference type="GO" id="GO:0005524">
    <property type="term" value="F:ATP binding"/>
    <property type="evidence" value="ECO:0007669"/>
    <property type="project" value="UniProtKB-KW"/>
</dbReference>
<dbReference type="InterPro" id="IPR050482">
    <property type="entry name" value="Sensor_HK_TwoCompSys"/>
</dbReference>
<dbReference type="GO" id="GO:0016020">
    <property type="term" value="C:membrane"/>
    <property type="evidence" value="ECO:0007669"/>
    <property type="project" value="InterPro"/>
</dbReference>
<dbReference type="EC" id="2.7.13.3" evidence="2"/>
<gene>
    <name evidence="11" type="ORF">EDD28_0204</name>
</gene>
<accession>A0A3N2D789</accession>
<evidence type="ECO:0000256" key="4">
    <source>
        <dbReference type="ARBA" id="ARBA00022679"/>
    </source>
</evidence>
<dbReference type="Pfam" id="PF07730">
    <property type="entry name" value="HisKA_3"/>
    <property type="match status" value="1"/>
</dbReference>
<proteinExistence type="predicted"/>
<dbReference type="OrthoDB" id="227596at2"/>
<evidence type="ECO:0000256" key="3">
    <source>
        <dbReference type="ARBA" id="ARBA00022553"/>
    </source>
</evidence>
<keyword evidence="9" id="KW-1133">Transmembrane helix</keyword>
<dbReference type="GO" id="GO:0046983">
    <property type="term" value="F:protein dimerization activity"/>
    <property type="evidence" value="ECO:0007669"/>
    <property type="project" value="InterPro"/>
</dbReference>
<keyword evidence="3" id="KW-0597">Phosphoprotein</keyword>
<dbReference type="Gene3D" id="3.30.565.10">
    <property type="entry name" value="Histidine kinase-like ATPase, C-terminal domain"/>
    <property type="match status" value="1"/>
</dbReference>
<keyword evidence="12" id="KW-1185">Reference proteome</keyword>
<evidence type="ECO:0000313" key="11">
    <source>
        <dbReference type="EMBL" id="ROR95643.1"/>
    </source>
</evidence>
<dbReference type="InterPro" id="IPR036890">
    <property type="entry name" value="HATPase_C_sf"/>
</dbReference>
<dbReference type="EMBL" id="RKHQ01000001">
    <property type="protein sequence ID" value="ROR95643.1"/>
    <property type="molecule type" value="Genomic_DNA"/>
</dbReference>
<comment type="caution">
    <text evidence="11">The sequence shown here is derived from an EMBL/GenBank/DDBJ whole genome shotgun (WGS) entry which is preliminary data.</text>
</comment>
<keyword evidence="5" id="KW-0547">Nucleotide-binding</keyword>
<feature type="transmembrane region" description="Helical" evidence="9">
    <location>
        <begin position="71"/>
        <end position="97"/>
    </location>
</feature>
<keyword evidence="4" id="KW-0808">Transferase</keyword>
<dbReference type="Gene3D" id="1.20.5.1930">
    <property type="match status" value="1"/>
</dbReference>
<keyword evidence="9" id="KW-0812">Transmembrane</keyword>
<name>A0A3N2D789_9MICO</name>
<dbReference type="CDD" id="cd16917">
    <property type="entry name" value="HATPase_UhpB-NarQ-NarX-like"/>
    <property type="match status" value="1"/>
</dbReference>
<dbReference type="Proteomes" id="UP000275356">
    <property type="component" value="Unassembled WGS sequence"/>
</dbReference>
<evidence type="ECO:0000256" key="6">
    <source>
        <dbReference type="ARBA" id="ARBA00022777"/>
    </source>
</evidence>
<keyword evidence="7" id="KW-0067">ATP-binding</keyword>
<evidence type="ECO:0000256" key="2">
    <source>
        <dbReference type="ARBA" id="ARBA00012438"/>
    </source>
</evidence>
<dbReference type="GO" id="GO:0000155">
    <property type="term" value="F:phosphorelay sensor kinase activity"/>
    <property type="evidence" value="ECO:0007669"/>
    <property type="project" value="InterPro"/>
</dbReference>
<keyword evidence="6 11" id="KW-0418">Kinase</keyword>
<dbReference type="PANTHER" id="PTHR24421">
    <property type="entry name" value="NITRATE/NITRITE SENSOR PROTEIN NARX-RELATED"/>
    <property type="match status" value="1"/>
</dbReference>
<dbReference type="AlphaFoldDB" id="A0A3N2D789"/>
<evidence type="ECO:0000256" key="9">
    <source>
        <dbReference type="SAM" id="Phobius"/>
    </source>
</evidence>
<protein>
    <recommendedName>
        <fullName evidence="2">histidine kinase</fullName>
        <ecNumber evidence="2">2.7.13.3</ecNumber>
    </recommendedName>
</protein>
<feature type="transmembrane region" description="Helical" evidence="9">
    <location>
        <begin position="48"/>
        <end position="65"/>
    </location>
</feature>
<feature type="transmembrane region" description="Helical" evidence="9">
    <location>
        <begin position="12"/>
        <end position="36"/>
    </location>
</feature>
<reference evidence="11 12" key="1">
    <citation type="submission" date="2018-11" db="EMBL/GenBank/DDBJ databases">
        <title>Sequencing the genomes of 1000 actinobacteria strains.</title>
        <authorList>
            <person name="Klenk H.-P."/>
        </authorList>
    </citation>
    <scope>NUCLEOTIDE SEQUENCE [LARGE SCALE GENOMIC DNA]</scope>
    <source>
        <strain evidence="11 12">DSM 13521</strain>
    </source>
</reference>
<dbReference type="PANTHER" id="PTHR24421:SF10">
    <property type="entry name" value="NITRATE_NITRITE SENSOR PROTEIN NARQ"/>
    <property type="match status" value="1"/>
</dbReference>
<evidence type="ECO:0000313" key="12">
    <source>
        <dbReference type="Proteomes" id="UP000275356"/>
    </source>
</evidence>